<comment type="caution">
    <text evidence="1">The sequence shown here is derived from an EMBL/GenBank/DDBJ whole genome shotgun (WGS) entry which is preliminary data.</text>
</comment>
<proteinExistence type="predicted"/>
<keyword evidence="2" id="KW-1185">Reference proteome</keyword>
<evidence type="ECO:0008006" key="3">
    <source>
        <dbReference type="Google" id="ProtNLM"/>
    </source>
</evidence>
<dbReference type="RefSeq" id="WP_307681079.1">
    <property type="nucleotide sequence ID" value="NZ_JAURUP010000009.1"/>
</dbReference>
<dbReference type="PROSITE" id="PS51257">
    <property type="entry name" value="PROKAR_LIPOPROTEIN"/>
    <property type="match status" value="1"/>
</dbReference>
<reference evidence="1 2" key="1">
    <citation type="submission" date="2023-07" db="EMBL/GenBank/DDBJ databases">
        <title>Genomic Encyclopedia of Type Strains, Phase IV (KMG-IV): sequencing the most valuable type-strain genomes for metagenomic binning, comparative biology and taxonomic classification.</title>
        <authorList>
            <person name="Goeker M."/>
        </authorList>
    </citation>
    <scope>NUCLEOTIDE SEQUENCE [LARGE SCALE GENOMIC DNA]</scope>
    <source>
        <strain evidence="1 2">DSM 25963</strain>
    </source>
</reference>
<gene>
    <name evidence="1" type="ORF">J2S24_001149</name>
</gene>
<sequence>MEEKEQKFKQVLSLFIIFVLTFIMTCGCSTEEKKEKVKLNGSPFAILEEEEEGVKAKLYYWDLEHKKIKDESKIMYTILKKEVPKEIYKKSPISWDGKGHLVIPSYAQVSQEYQGNVEKVEIPLQEKIIWGKDVKLVSKEKDKYILVFTENSKNSKEIELAIPPHFFKGDDGKEYRIGETGTIAGIIKKGNEVFILYSCFIPGAGKIYAKLFIVKYDPQAEKIEWREVEIPENAELSPALPPLPDNTTSIEKSFFIPTLTVPAEVDIDSMKLKLINNIIEYQKKYAPETLKSAMPVNIEILGSYEDILFVGIQMVEPTEPPELYVFALRDGKMMGLLHRTTKGIELIDQENKVVGTYDIPRSSSFGGGRDIIFPNISGTDSMMDLKLKKIIFLL</sequence>
<dbReference type="Proteomes" id="UP001223886">
    <property type="component" value="Unassembled WGS sequence"/>
</dbReference>
<organism evidence="1 2">
    <name type="scientific">Thermoanaerobacter pentosaceus</name>
    <dbReference type="NCBI Taxonomy" id="694059"/>
    <lineage>
        <taxon>Bacteria</taxon>
        <taxon>Bacillati</taxon>
        <taxon>Bacillota</taxon>
        <taxon>Clostridia</taxon>
        <taxon>Thermoanaerobacterales</taxon>
        <taxon>Thermoanaerobacteraceae</taxon>
        <taxon>Thermoanaerobacter</taxon>
    </lineage>
</organism>
<evidence type="ECO:0000313" key="2">
    <source>
        <dbReference type="Proteomes" id="UP001223886"/>
    </source>
</evidence>
<evidence type="ECO:0000313" key="1">
    <source>
        <dbReference type="EMBL" id="MDP9750678.1"/>
    </source>
</evidence>
<accession>A0ABT9M3I3</accession>
<dbReference type="EMBL" id="JAURUP010000009">
    <property type="protein sequence ID" value="MDP9750678.1"/>
    <property type="molecule type" value="Genomic_DNA"/>
</dbReference>
<name>A0ABT9M3I3_9THEO</name>
<protein>
    <recommendedName>
        <fullName evidence="3">Lipoprotein</fullName>
    </recommendedName>
</protein>